<evidence type="ECO:0000313" key="3">
    <source>
        <dbReference type="EMBL" id="KAL1565009.1"/>
    </source>
</evidence>
<feature type="transmembrane region" description="Helical" evidence="2">
    <location>
        <begin position="518"/>
        <end position="538"/>
    </location>
</feature>
<keyword evidence="2" id="KW-0812">Transmembrane</keyword>
<keyword evidence="2" id="KW-0472">Membrane</keyword>
<comment type="caution">
    <text evidence="3">The sequence shown here is derived from an EMBL/GenBank/DDBJ whole genome shotgun (WGS) entry which is preliminary data.</text>
</comment>
<dbReference type="EMBL" id="JBEAFC010000003">
    <property type="protein sequence ID" value="KAL1565009.1"/>
    <property type="molecule type" value="Genomic_DNA"/>
</dbReference>
<proteinExistence type="predicted"/>
<dbReference type="Proteomes" id="UP001567538">
    <property type="component" value="Unassembled WGS sequence"/>
</dbReference>
<dbReference type="PANTHER" id="PTHR31170:SF25">
    <property type="entry name" value="BNAA09G04570D PROTEIN"/>
    <property type="match status" value="1"/>
</dbReference>
<evidence type="ECO:0000313" key="4">
    <source>
        <dbReference type="Proteomes" id="UP001567538"/>
    </source>
</evidence>
<protein>
    <submittedName>
        <fullName evidence="3">UPF0481 protein</fullName>
    </submittedName>
</protein>
<feature type="compositionally biased region" description="Basic and acidic residues" evidence="1">
    <location>
        <begin position="343"/>
        <end position="362"/>
    </location>
</feature>
<accession>A0ABD1I8F0</accession>
<organism evidence="3 4">
    <name type="scientific">Salvia divinorum</name>
    <name type="common">Maria pastora</name>
    <name type="synonym">Diviner's sage</name>
    <dbReference type="NCBI Taxonomy" id="28513"/>
    <lineage>
        <taxon>Eukaryota</taxon>
        <taxon>Viridiplantae</taxon>
        <taxon>Streptophyta</taxon>
        <taxon>Embryophyta</taxon>
        <taxon>Tracheophyta</taxon>
        <taxon>Spermatophyta</taxon>
        <taxon>Magnoliopsida</taxon>
        <taxon>eudicotyledons</taxon>
        <taxon>Gunneridae</taxon>
        <taxon>Pentapetalae</taxon>
        <taxon>asterids</taxon>
        <taxon>lamiids</taxon>
        <taxon>Lamiales</taxon>
        <taxon>Lamiaceae</taxon>
        <taxon>Nepetoideae</taxon>
        <taxon>Mentheae</taxon>
        <taxon>Salviinae</taxon>
        <taxon>Salvia</taxon>
        <taxon>Salvia subgen. Calosphace</taxon>
    </lineage>
</organism>
<name>A0ABD1I8F0_SALDI</name>
<feature type="region of interest" description="Disordered" evidence="1">
    <location>
        <begin position="340"/>
        <end position="362"/>
    </location>
</feature>
<keyword evidence="2" id="KW-1133">Transmembrane helix</keyword>
<dbReference type="AlphaFoldDB" id="A0ABD1I8F0"/>
<evidence type="ECO:0000256" key="2">
    <source>
        <dbReference type="SAM" id="Phobius"/>
    </source>
</evidence>
<dbReference type="Pfam" id="PF03140">
    <property type="entry name" value="DUF247"/>
    <property type="match status" value="1"/>
</dbReference>
<reference evidence="3 4" key="1">
    <citation type="submission" date="2024-06" db="EMBL/GenBank/DDBJ databases">
        <title>A chromosome level genome sequence of Diviner's sage (Salvia divinorum).</title>
        <authorList>
            <person name="Ford S.A."/>
            <person name="Ro D.-K."/>
            <person name="Ness R.W."/>
            <person name="Phillips M.A."/>
        </authorList>
    </citation>
    <scope>NUCLEOTIDE SEQUENCE [LARGE SCALE GENOMIC DNA]</scope>
    <source>
        <strain evidence="3">SAF-2024a</strain>
        <tissue evidence="3">Leaf</tissue>
    </source>
</reference>
<gene>
    <name evidence="3" type="ORF">AAHA92_07282</name>
</gene>
<dbReference type="PANTHER" id="PTHR31170">
    <property type="entry name" value="BNAC04G53230D PROTEIN"/>
    <property type="match status" value="1"/>
</dbReference>
<sequence length="562" mass="63316">MSFFQQSILTTSGAKFDERLWVAKIRKTLDEELEEENEIPVTIFGVPKALMASDPDSYTPHLVAIGPYHHLRLELYDMERYKVAAAKRIQRELHNVKLQTLVDLLIQHDLRIRASYHRPVTFGPEALAWMMAVDVCFIFEFLRVKKQGKILSKIPSGLCHLIDSSGKKSSHNSILRDLLMLENQIPLFVMSMLFEFHFSSEETADQKLLAVMTSVSNDLSPFKEAEKTETAAVNEHAHLLDFLYNFIVPKTIILFPTTHEIEFLAGSGDEEEDTEGLTAAEAFAKPIHLRKLVDMGWAMLSKLKFTKPLKLIVKLPWTILNKIPILKTIKKPVEKVLQTSKVKKNEDEEHEESSGDEDKPPLQEEIAIPSVTQLAEAGVKFTATNGGISGVKFDSETLTFHVPVINLDVNSEVVLRNLVAYEACSASGPLVLARYVELMNGIINTEADAKFLCGRGIIVNHLKSDKEVADLWNGMSKTVRLTKVPSLDTVIADANKFYSQRWKVRMGKLMREYVFESWKILTFVAALAMLILMVLQAFCQVYSCSRILPIEALEPLEPNGSG</sequence>
<evidence type="ECO:0000256" key="1">
    <source>
        <dbReference type="SAM" id="MobiDB-lite"/>
    </source>
</evidence>
<keyword evidence="4" id="KW-1185">Reference proteome</keyword>
<dbReference type="InterPro" id="IPR004158">
    <property type="entry name" value="DUF247_pln"/>
</dbReference>